<organism evidence="1 2">
    <name type="scientific">Cerrena zonata</name>
    <dbReference type="NCBI Taxonomy" id="2478898"/>
    <lineage>
        <taxon>Eukaryota</taxon>
        <taxon>Fungi</taxon>
        <taxon>Dikarya</taxon>
        <taxon>Basidiomycota</taxon>
        <taxon>Agaricomycotina</taxon>
        <taxon>Agaricomycetes</taxon>
        <taxon>Polyporales</taxon>
        <taxon>Cerrenaceae</taxon>
        <taxon>Cerrena</taxon>
    </lineage>
</organism>
<name>A0AAW0FIM7_9APHY</name>
<dbReference type="AlphaFoldDB" id="A0AAW0FIM7"/>
<protein>
    <submittedName>
        <fullName evidence="1">Uncharacterized protein</fullName>
    </submittedName>
</protein>
<gene>
    <name evidence="1" type="ORF">QCA50_020554</name>
</gene>
<dbReference type="Proteomes" id="UP001385951">
    <property type="component" value="Unassembled WGS sequence"/>
</dbReference>
<evidence type="ECO:0000313" key="1">
    <source>
        <dbReference type="EMBL" id="KAK7676480.1"/>
    </source>
</evidence>
<comment type="caution">
    <text evidence="1">The sequence shown here is derived from an EMBL/GenBank/DDBJ whole genome shotgun (WGS) entry which is preliminary data.</text>
</comment>
<evidence type="ECO:0000313" key="2">
    <source>
        <dbReference type="Proteomes" id="UP001385951"/>
    </source>
</evidence>
<accession>A0AAW0FIM7</accession>
<keyword evidence="2" id="KW-1185">Reference proteome</keyword>
<proteinExistence type="predicted"/>
<reference evidence="1 2" key="1">
    <citation type="submission" date="2022-09" db="EMBL/GenBank/DDBJ databases">
        <authorList>
            <person name="Palmer J.M."/>
        </authorList>
    </citation>
    <scope>NUCLEOTIDE SEQUENCE [LARGE SCALE GENOMIC DNA]</scope>
    <source>
        <strain evidence="1 2">DSM 7382</strain>
    </source>
</reference>
<dbReference type="EMBL" id="JASBNA010000115">
    <property type="protein sequence ID" value="KAK7676480.1"/>
    <property type="molecule type" value="Genomic_DNA"/>
</dbReference>
<sequence>MAGGKRSKEQHVDDALNDVYLESSLRSKHKRKRKLQKIPLVYDQQEGNTIQNIVAPRPDASFPEGFEDEWLEPEHHDLGRLPNQNDLLREFISCRDRILRIITERDAPPILHVCGTCHSATLSNPMQWRCHSCFGEPVYCSECIRKSHQNLPFHSVSRWDGNAFHRSSLSKAGLTLNLGHCGQLCPAYYSQHFISGGHDLGNLEAMDVDQDFAPINLPDSSLQGFPSGSTSDGINTATLGTQYHSSQYTDTSIDPFLDVDSDEEDDWRDPTTGGIPLRGKKPDRRYDVHHCPLITAVHASGVHELRIRPVPL</sequence>